<sequence length="85" mass="9336">MKNKKSGAVSLFLGLLLIVIFGVGLTVEQNPAALVQPKKYDHALQQFGTFCSAIWLPAGIIGIPLFLFSLIKSLIQEHRANKEDQ</sequence>
<protein>
    <submittedName>
        <fullName evidence="1">Uncharacterized protein</fullName>
    </submittedName>
</protein>
<keyword evidence="2" id="KW-1185">Reference proteome</keyword>
<name>A0AC61MZ18_9FIRM</name>
<evidence type="ECO:0000313" key="2">
    <source>
        <dbReference type="Proteomes" id="UP000682782"/>
    </source>
</evidence>
<reference evidence="1" key="1">
    <citation type="submission" date="2021-01" db="EMBL/GenBank/DDBJ databases">
        <title>Complete genome sequence of Clostridiales bacterium R-7.</title>
        <authorList>
            <person name="Mahoney-Kurpe S.C."/>
            <person name="Palevich N."/>
            <person name="Koike S."/>
            <person name="Moon C.D."/>
            <person name="Attwood G.T."/>
        </authorList>
    </citation>
    <scope>NUCLEOTIDE SEQUENCE</scope>
    <source>
        <strain evidence="1">R-7</strain>
    </source>
</reference>
<evidence type="ECO:0000313" key="1">
    <source>
        <dbReference type="EMBL" id="QUC68377.1"/>
    </source>
</evidence>
<dbReference type="EMBL" id="CP068393">
    <property type="protein sequence ID" value="QUC68377.1"/>
    <property type="molecule type" value="Genomic_DNA"/>
</dbReference>
<gene>
    <name evidence="1" type="ORF">JYE49_06720</name>
</gene>
<organism evidence="1 2">
    <name type="scientific">Aristaeella hokkaidonensis</name>
    <dbReference type="NCBI Taxonomy" id="3046382"/>
    <lineage>
        <taxon>Bacteria</taxon>
        <taxon>Bacillati</taxon>
        <taxon>Bacillota</taxon>
        <taxon>Clostridia</taxon>
        <taxon>Eubacteriales</taxon>
        <taxon>Aristaeellaceae</taxon>
        <taxon>Aristaeella</taxon>
    </lineage>
</organism>
<accession>A0AC61MZ18</accession>
<dbReference type="Proteomes" id="UP000682782">
    <property type="component" value="Chromosome"/>
</dbReference>
<proteinExistence type="predicted"/>